<evidence type="ECO:0000256" key="2">
    <source>
        <dbReference type="ARBA" id="ARBA00022741"/>
    </source>
</evidence>
<keyword evidence="3" id="KW-0418">Kinase</keyword>
<evidence type="ECO:0000313" key="6">
    <source>
        <dbReference type="EMBL" id="MFC4804485.1"/>
    </source>
</evidence>
<name>A0ABV9QJF7_9FIRM</name>
<dbReference type="Proteomes" id="UP001595916">
    <property type="component" value="Unassembled WGS sequence"/>
</dbReference>
<organism evidence="6 7">
    <name type="scientific">Filifactor villosus</name>
    <dbReference type="NCBI Taxonomy" id="29374"/>
    <lineage>
        <taxon>Bacteria</taxon>
        <taxon>Bacillati</taxon>
        <taxon>Bacillota</taxon>
        <taxon>Clostridia</taxon>
        <taxon>Peptostreptococcales</taxon>
        <taxon>Filifactoraceae</taxon>
        <taxon>Filifactor</taxon>
    </lineage>
</organism>
<dbReference type="InterPro" id="IPR006204">
    <property type="entry name" value="GHMP_kinase_N_dom"/>
</dbReference>
<dbReference type="RefSeq" id="WP_379787995.1">
    <property type="nucleotide sequence ID" value="NZ_JBHSHL010000015.1"/>
</dbReference>
<keyword evidence="7" id="KW-1185">Reference proteome</keyword>
<dbReference type="EMBL" id="JBHSHL010000015">
    <property type="protein sequence ID" value="MFC4804485.1"/>
    <property type="molecule type" value="Genomic_DNA"/>
</dbReference>
<dbReference type="InterPro" id="IPR020568">
    <property type="entry name" value="Ribosomal_Su5_D2-typ_SF"/>
</dbReference>
<evidence type="ECO:0000256" key="4">
    <source>
        <dbReference type="ARBA" id="ARBA00022840"/>
    </source>
</evidence>
<dbReference type="InterPro" id="IPR014721">
    <property type="entry name" value="Ribsml_uS5_D2-typ_fold_subgr"/>
</dbReference>
<evidence type="ECO:0000259" key="5">
    <source>
        <dbReference type="Pfam" id="PF00288"/>
    </source>
</evidence>
<reference evidence="7" key="1">
    <citation type="journal article" date="2019" name="Int. J. Syst. Evol. Microbiol.">
        <title>The Global Catalogue of Microorganisms (GCM) 10K type strain sequencing project: providing services to taxonomists for standard genome sequencing and annotation.</title>
        <authorList>
            <consortium name="The Broad Institute Genomics Platform"/>
            <consortium name="The Broad Institute Genome Sequencing Center for Infectious Disease"/>
            <person name="Wu L."/>
            <person name="Ma J."/>
        </authorList>
    </citation>
    <scope>NUCLEOTIDE SEQUENCE [LARGE SCALE GENOMIC DNA]</scope>
    <source>
        <strain evidence="7">CCUG 46385</strain>
    </source>
</reference>
<keyword evidence="1" id="KW-0808">Transferase</keyword>
<dbReference type="PANTHER" id="PTHR43527:SF1">
    <property type="entry name" value="L-THREONINE KINASE"/>
    <property type="match status" value="1"/>
</dbReference>
<protein>
    <recommendedName>
        <fullName evidence="5">GHMP kinase N-terminal domain-containing protein</fullName>
    </recommendedName>
</protein>
<sequence>MKKIYCASCPGTGGELVQGMREDEREYLASYCIGLYSKAYFVRRGSKEEVQCRCRGFVARRKSSEMKRKVLELFGFKSLEVENYEVYLETDLPLAKGLASSTADIGATAGACLAFLGEKPETEELCRLAAKIEPTDASFFQNTVLFDPLKGEAVEEFGFLEGMKSLILVPDKSLDTGELRRQSDYFSKKRECRKEVSGLFFELKKAFSDKNRKKVAECAMKSAIFNQRMVETPRLYEIEEIVRFCGGYGLNISHSGTAVCLLLPSVMSEGKLLEDLRKEGILRYYTSYYSVPVVKGGIMEEEVSWIM</sequence>
<keyword evidence="2" id="KW-0547">Nucleotide-binding</keyword>
<proteinExistence type="predicted"/>
<evidence type="ECO:0000256" key="3">
    <source>
        <dbReference type="ARBA" id="ARBA00022777"/>
    </source>
</evidence>
<accession>A0ABV9QJF7</accession>
<feature type="domain" description="GHMP kinase N-terminal" evidence="5">
    <location>
        <begin position="74"/>
        <end position="137"/>
    </location>
</feature>
<comment type="caution">
    <text evidence="6">The sequence shown here is derived from an EMBL/GenBank/DDBJ whole genome shotgun (WGS) entry which is preliminary data.</text>
</comment>
<dbReference type="Gene3D" id="3.30.230.10">
    <property type="match status" value="1"/>
</dbReference>
<dbReference type="SUPFAM" id="SSF54211">
    <property type="entry name" value="Ribosomal protein S5 domain 2-like"/>
    <property type="match status" value="1"/>
</dbReference>
<keyword evidence="4" id="KW-0067">ATP-binding</keyword>
<dbReference type="Pfam" id="PF00288">
    <property type="entry name" value="GHMP_kinases_N"/>
    <property type="match status" value="1"/>
</dbReference>
<evidence type="ECO:0000313" key="7">
    <source>
        <dbReference type="Proteomes" id="UP001595916"/>
    </source>
</evidence>
<evidence type="ECO:0000256" key="1">
    <source>
        <dbReference type="ARBA" id="ARBA00022679"/>
    </source>
</evidence>
<dbReference type="PROSITE" id="PS50096">
    <property type="entry name" value="IQ"/>
    <property type="match status" value="1"/>
</dbReference>
<gene>
    <name evidence="6" type="ORF">ACFO4R_05250</name>
</gene>
<dbReference type="PANTHER" id="PTHR43527">
    <property type="entry name" value="4-DIPHOSPHOCYTIDYL-2-C-METHYL-D-ERYTHRITOL KINASE, CHLOROPLASTIC"/>
    <property type="match status" value="1"/>
</dbReference>